<evidence type="ECO:0000256" key="2">
    <source>
        <dbReference type="SAM" id="Phobius"/>
    </source>
</evidence>
<dbReference type="PANTHER" id="PTHR13832">
    <property type="entry name" value="PROTEIN PHOSPHATASE 2C"/>
    <property type="match status" value="1"/>
</dbReference>
<feature type="transmembrane region" description="Helical" evidence="2">
    <location>
        <begin position="300"/>
        <end position="322"/>
    </location>
</feature>
<dbReference type="PANTHER" id="PTHR13832:SF827">
    <property type="entry name" value="PROTEIN PHOSPHATASE 1L"/>
    <property type="match status" value="1"/>
</dbReference>
<evidence type="ECO:0000256" key="1">
    <source>
        <dbReference type="SAM" id="MobiDB-lite"/>
    </source>
</evidence>
<gene>
    <name evidence="4" type="ORF">GCM10025883_37230</name>
</gene>
<dbReference type="EMBL" id="BSUO01000001">
    <property type="protein sequence ID" value="GMA41678.1"/>
    <property type="molecule type" value="Genomic_DNA"/>
</dbReference>
<dbReference type="CDD" id="cd00143">
    <property type="entry name" value="PP2Cc"/>
    <property type="match status" value="1"/>
</dbReference>
<protein>
    <submittedName>
        <fullName evidence="4">Serine/threonine protein phosphatase</fullName>
    </submittedName>
</protein>
<keyword evidence="2" id="KW-0812">Transmembrane</keyword>
<dbReference type="SUPFAM" id="SSF81606">
    <property type="entry name" value="PP2C-like"/>
    <property type="match status" value="1"/>
</dbReference>
<reference evidence="5" key="1">
    <citation type="journal article" date="2019" name="Int. J. Syst. Evol. Microbiol.">
        <title>The Global Catalogue of Microorganisms (GCM) 10K type strain sequencing project: providing services to taxonomists for standard genome sequencing and annotation.</title>
        <authorList>
            <consortium name="The Broad Institute Genomics Platform"/>
            <consortium name="The Broad Institute Genome Sequencing Center for Infectious Disease"/>
            <person name="Wu L."/>
            <person name="Ma J."/>
        </authorList>
    </citation>
    <scope>NUCLEOTIDE SEQUENCE [LARGE SCALE GENOMIC DNA]</scope>
    <source>
        <strain evidence="5">NBRC 113072</strain>
    </source>
</reference>
<evidence type="ECO:0000259" key="3">
    <source>
        <dbReference type="PROSITE" id="PS51746"/>
    </source>
</evidence>
<dbReference type="PROSITE" id="PS51746">
    <property type="entry name" value="PPM_2"/>
    <property type="match status" value="1"/>
</dbReference>
<keyword evidence="5" id="KW-1185">Reference proteome</keyword>
<dbReference type="InterPro" id="IPR015655">
    <property type="entry name" value="PP2C"/>
</dbReference>
<accession>A0ABQ6IUR3</accession>
<dbReference type="InterPro" id="IPR036457">
    <property type="entry name" value="PPM-type-like_dom_sf"/>
</dbReference>
<evidence type="ECO:0000313" key="4">
    <source>
        <dbReference type="EMBL" id="GMA41678.1"/>
    </source>
</evidence>
<name>A0ABQ6IUR3_9MICO</name>
<sequence>MTLAIHFAARTDVGLVRSRNEDSGYAGPHLLAVADGMGGHAGGNVASSLVIARLAPLDGDSHGSDDALEILARTLATANTSLSTAMEDNPELKGMGTTLTALMRCGPLGLALVHIGDSRAHLLRDGHFAQITRDHSFVQSLVDSGRITEEEAEHHPQRSLVTRVLTGAPEDEPDLSIRQAHLGDRYLICSDGLSDYVGRDTIAEVVGSGMGPDETAEKLVDLALRAGAPDNVTVVIGDIVDTSTSPSSQPIIVGAVAERRADLTQPVALSPAAKAAALRREALGTVDDEEDETDAPRRPWWRVAAVMTLVILALAGAIYAAYDWTRDRYFIGDDGAYVAVYRGLPQDLGPIRLSTLDQVTSIPLSDLPPFERGAVDSRISVDDRAAAISRVESLRQTADACRTQRSMGTPADRGVVTTVSQFSPAPGATSNSRSSCSR</sequence>
<proteinExistence type="predicted"/>
<dbReference type="RefSeq" id="WP_284305213.1">
    <property type="nucleotide sequence ID" value="NZ_BSUO01000001.1"/>
</dbReference>
<organism evidence="4 5">
    <name type="scientific">Mobilicoccus caccae</name>
    <dbReference type="NCBI Taxonomy" id="1859295"/>
    <lineage>
        <taxon>Bacteria</taxon>
        <taxon>Bacillati</taxon>
        <taxon>Actinomycetota</taxon>
        <taxon>Actinomycetes</taxon>
        <taxon>Micrococcales</taxon>
        <taxon>Dermatophilaceae</taxon>
        <taxon>Mobilicoccus</taxon>
    </lineage>
</organism>
<feature type="domain" description="PPM-type phosphatase" evidence="3">
    <location>
        <begin position="6"/>
        <end position="239"/>
    </location>
</feature>
<keyword evidence="2" id="KW-1133">Transmembrane helix</keyword>
<dbReference type="Gene3D" id="3.60.40.10">
    <property type="entry name" value="PPM-type phosphatase domain"/>
    <property type="match status" value="1"/>
</dbReference>
<dbReference type="InterPro" id="IPR001932">
    <property type="entry name" value="PPM-type_phosphatase-like_dom"/>
</dbReference>
<evidence type="ECO:0000313" key="5">
    <source>
        <dbReference type="Proteomes" id="UP001157126"/>
    </source>
</evidence>
<feature type="region of interest" description="Disordered" evidence="1">
    <location>
        <begin position="419"/>
        <end position="438"/>
    </location>
</feature>
<dbReference type="Proteomes" id="UP001157126">
    <property type="component" value="Unassembled WGS sequence"/>
</dbReference>
<dbReference type="SMART" id="SM00331">
    <property type="entry name" value="PP2C_SIG"/>
    <property type="match status" value="1"/>
</dbReference>
<dbReference type="SMART" id="SM00332">
    <property type="entry name" value="PP2Cc"/>
    <property type="match status" value="1"/>
</dbReference>
<keyword evidence="2" id="KW-0472">Membrane</keyword>
<comment type="caution">
    <text evidence="4">The sequence shown here is derived from an EMBL/GenBank/DDBJ whole genome shotgun (WGS) entry which is preliminary data.</text>
</comment>
<dbReference type="Pfam" id="PF13672">
    <property type="entry name" value="PP2C_2"/>
    <property type="match status" value="1"/>
</dbReference>